<feature type="binding site" evidence="3">
    <location>
        <begin position="321"/>
        <end position="322"/>
    </location>
    <ligand>
        <name>L-histidine</name>
        <dbReference type="ChEBI" id="CHEBI:57595"/>
    </ligand>
</feature>
<dbReference type="RefSeq" id="WP_269333615.1">
    <property type="nucleotide sequence ID" value="NZ_JAMZFT010000003.1"/>
</dbReference>
<gene>
    <name evidence="5" type="ORF">NJQ99_14620</name>
</gene>
<dbReference type="Pfam" id="PF13393">
    <property type="entry name" value="tRNA-synt_His"/>
    <property type="match status" value="2"/>
</dbReference>
<dbReference type="Gene3D" id="3.30.930.10">
    <property type="entry name" value="Bira Bifunctional Protein, Domain 2"/>
    <property type="match status" value="1"/>
</dbReference>
<evidence type="ECO:0000313" key="5">
    <source>
        <dbReference type="EMBL" id="MCP1337654.1"/>
    </source>
</evidence>
<dbReference type="PANTHER" id="PTHR43707:SF1">
    <property type="entry name" value="HISTIDINE--TRNA LIGASE, MITOCHONDRIAL-RELATED"/>
    <property type="match status" value="1"/>
</dbReference>
<feature type="binding site" evidence="3">
    <location>
        <position position="90"/>
    </location>
    <ligand>
        <name>L-histidine</name>
        <dbReference type="ChEBI" id="CHEBI:57595"/>
    </ligand>
</feature>
<dbReference type="InterPro" id="IPR041715">
    <property type="entry name" value="HisRS-like_core"/>
</dbReference>
<dbReference type="PROSITE" id="PS50862">
    <property type="entry name" value="AA_TRNA_LIGASE_II"/>
    <property type="match status" value="1"/>
</dbReference>
<accession>A0A9J6PGP4</accession>
<protein>
    <recommendedName>
        <fullName evidence="2">Histidine--tRNA ligase</fullName>
    </recommendedName>
</protein>
<comment type="subunit">
    <text evidence="1">Homodimer.</text>
</comment>
<keyword evidence="5" id="KW-0328">Glycosyltransferase</keyword>
<dbReference type="EMBL" id="JAMZFT010000003">
    <property type="protein sequence ID" value="MCP1337654.1"/>
    <property type="molecule type" value="Genomic_DNA"/>
</dbReference>
<feature type="binding site" evidence="3">
    <location>
        <begin position="60"/>
        <end position="62"/>
    </location>
    <ligand>
        <name>L-histidine</name>
        <dbReference type="ChEBI" id="CHEBI:57595"/>
    </ligand>
</feature>
<keyword evidence="5" id="KW-0808">Transferase</keyword>
<dbReference type="PIRSF" id="PIRSF001549">
    <property type="entry name" value="His-tRNA_synth"/>
    <property type="match status" value="1"/>
</dbReference>
<dbReference type="GO" id="GO:0004821">
    <property type="term" value="F:histidine-tRNA ligase activity"/>
    <property type="evidence" value="ECO:0007669"/>
    <property type="project" value="TreeGrafter"/>
</dbReference>
<sequence length="380" mass="40634">MSRALSERLIGIAGAGAYVRVDPPVLQPADVFLDLSGEDIRRRLFLLDDTGGERLCLRPDLTIPTALAYLGDADRAGLPARFAYAGKVFRQQLAGSTRPREIAQVGFECFGEVDAASADVEILGLAVEGVRAGGVADARLDLGDLGLLHGVIDGLDMPERWRAALKRTFWQGGKFRALLDRLADGDTAPNAADRRAFLAALSRLDRDAAQSMIEGVLELAGIPQTGGRTPGEIARRFLDQAADATAEPLDARARATIEAVLEVDGAPRPALDRVLEIARGAALSIDAAADAFTRRLDRMEAAGLDTASMRFSADFGRRLEYYTGFMFEVVAVRGGEDVALAGGGRYDRLLRELGAEVETPAVGCAIRIDDLARLGQGDWA</sequence>
<evidence type="ECO:0000256" key="3">
    <source>
        <dbReference type="PIRSR" id="PIRSR001549-1"/>
    </source>
</evidence>
<dbReference type="GO" id="GO:0005737">
    <property type="term" value="C:cytoplasm"/>
    <property type="evidence" value="ECO:0007669"/>
    <property type="project" value="InterPro"/>
</dbReference>
<feature type="domain" description="Aminoacyl-transfer RNA synthetases class-II family profile" evidence="4">
    <location>
        <begin position="1"/>
        <end position="360"/>
    </location>
</feature>
<dbReference type="Proteomes" id="UP001055804">
    <property type="component" value="Unassembled WGS sequence"/>
</dbReference>
<feature type="binding site" evidence="3">
    <location>
        <position position="104"/>
    </location>
    <ligand>
        <name>L-histidine</name>
        <dbReference type="ChEBI" id="CHEBI:57595"/>
    </ligand>
</feature>
<dbReference type="InterPro" id="IPR006195">
    <property type="entry name" value="aa-tRNA-synth_II"/>
</dbReference>
<keyword evidence="6" id="KW-1185">Reference proteome</keyword>
<reference evidence="5" key="1">
    <citation type="submission" date="2022-06" db="EMBL/GenBank/DDBJ databases">
        <title>Isolation and Genomics of Futiania mangrovii gen. nov., sp. nov., a Rare and Metabolically-versatile member in the Class Alphaproteobacteria.</title>
        <authorList>
            <person name="Liu L."/>
            <person name="Huang W.-C."/>
            <person name="Pan J."/>
            <person name="Li J."/>
            <person name="Huang Y."/>
            <person name="Du H."/>
            <person name="Liu Y."/>
            <person name="Li M."/>
        </authorList>
    </citation>
    <scope>NUCLEOTIDE SEQUENCE</scope>
    <source>
        <strain evidence="5">FT118</strain>
    </source>
</reference>
<evidence type="ECO:0000256" key="2">
    <source>
        <dbReference type="ARBA" id="ARBA00017399"/>
    </source>
</evidence>
<organism evidence="5 6">
    <name type="scientific">Futiania mangrovi</name>
    <dbReference type="NCBI Taxonomy" id="2959716"/>
    <lineage>
        <taxon>Bacteria</taxon>
        <taxon>Pseudomonadati</taxon>
        <taxon>Pseudomonadota</taxon>
        <taxon>Alphaproteobacteria</taxon>
        <taxon>Futianiales</taxon>
        <taxon>Futianiaceae</taxon>
        <taxon>Futiania</taxon>
    </lineage>
</organism>
<dbReference type="PANTHER" id="PTHR43707">
    <property type="entry name" value="HISTIDYL-TRNA SYNTHETASE"/>
    <property type="match status" value="1"/>
</dbReference>
<feature type="binding site" evidence="3">
    <location>
        <position position="108"/>
    </location>
    <ligand>
        <name>L-histidine</name>
        <dbReference type="ChEBI" id="CHEBI:57595"/>
    </ligand>
</feature>
<dbReference type="InterPro" id="IPR045864">
    <property type="entry name" value="aa-tRNA-synth_II/BPL/LPL"/>
</dbReference>
<dbReference type="InterPro" id="IPR004516">
    <property type="entry name" value="HisRS/HisZ"/>
</dbReference>
<dbReference type="SUPFAM" id="SSF55681">
    <property type="entry name" value="Class II aaRS and biotin synthetases"/>
    <property type="match status" value="1"/>
</dbReference>
<evidence type="ECO:0000256" key="1">
    <source>
        <dbReference type="ARBA" id="ARBA00011738"/>
    </source>
</evidence>
<dbReference type="GO" id="GO:0016757">
    <property type="term" value="F:glycosyltransferase activity"/>
    <property type="evidence" value="ECO:0007669"/>
    <property type="project" value="UniProtKB-KW"/>
</dbReference>
<dbReference type="GO" id="GO:0006427">
    <property type="term" value="P:histidyl-tRNA aminoacylation"/>
    <property type="evidence" value="ECO:0007669"/>
    <property type="project" value="TreeGrafter"/>
</dbReference>
<evidence type="ECO:0000313" key="6">
    <source>
        <dbReference type="Proteomes" id="UP001055804"/>
    </source>
</evidence>
<proteinExistence type="predicted"/>
<dbReference type="AlphaFoldDB" id="A0A9J6PGP4"/>
<feature type="binding site" evidence="3">
    <location>
        <position position="317"/>
    </location>
    <ligand>
        <name>L-histidine</name>
        <dbReference type="ChEBI" id="CHEBI:57595"/>
    </ligand>
</feature>
<evidence type="ECO:0000259" key="4">
    <source>
        <dbReference type="PROSITE" id="PS50862"/>
    </source>
</evidence>
<name>A0A9J6PGP4_9PROT</name>
<comment type="caution">
    <text evidence="5">The sequence shown here is derived from an EMBL/GenBank/DDBJ whole genome shotgun (WGS) entry which is preliminary data.</text>
</comment>